<keyword evidence="1" id="KW-1133">Transmembrane helix</keyword>
<comment type="caution">
    <text evidence="2">The sequence shown here is derived from an EMBL/GenBank/DDBJ whole genome shotgun (WGS) entry which is preliminary data.</text>
</comment>
<protein>
    <submittedName>
        <fullName evidence="2">Uncharacterized protein</fullName>
    </submittedName>
</protein>
<accession>A0A0H2MHU0</accession>
<dbReference type="Proteomes" id="UP000035444">
    <property type="component" value="Unassembled WGS sequence"/>
</dbReference>
<reference evidence="2 3" key="1">
    <citation type="submission" date="2015-03" db="EMBL/GenBank/DDBJ databases">
        <title>Genome Sequence of Kiloniella spongiae MEBiC09566, isolated from a marine sponge.</title>
        <authorList>
            <person name="Shao Z."/>
            <person name="Wang L."/>
            <person name="Li X."/>
        </authorList>
    </citation>
    <scope>NUCLEOTIDE SEQUENCE [LARGE SCALE GENOMIC DNA]</scope>
    <source>
        <strain evidence="2 3">MEBiC09566</strain>
    </source>
</reference>
<dbReference type="OrthoDB" id="9766455at2"/>
<organism evidence="2 3">
    <name type="scientific">Kiloniella spongiae</name>
    <dbReference type="NCBI Taxonomy" id="1489064"/>
    <lineage>
        <taxon>Bacteria</taxon>
        <taxon>Pseudomonadati</taxon>
        <taxon>Pseudomonadota</taxon>
        <taxon>Alphaproteobacteria</taxon>
        <taxon>Rhodospirillales</taxon>
        <taxon>Kiloniellaceae</taxon>
        <taxon>Kiloniella</taxon>
    </lineage>
</organism>
<feature type="transmembrane region" description="Helical" evidence="1">
    <location>
        <begin position="51"/>
        <end position="72"/>
    </location>
</feature>
<evidence type="ECO:0000313" key="2">
    <source>
        <dbReference type="EMBL" id="KLN61766.1"/>
    </source>
</evidence>
<sequence length="77" mass="8662">MKAILLVVIFAAAKIVYVSILRFLIVGWFTVTTKFMENMLANVPDGADWAIFWGRILGFVSHPLLWIFILGANYGNS</sequence>
<keyword evidence="1" id="KW-0812">Transmembrane</keyword>
<evidence type="ECO:0000256" key="1">
    <source>
        <dbReference type="SAM" id="Phobius"/>
    </source>
</evidence>
<name>A0A0H2MHU0_9PROT</name>
<evidence type="ECO:0000313" key="3">
    <source>
        <dbReference type="Proteomes" id="UP000035444"/>
    </source>
</evidence>
<keyword evidence="1" id="KW-0472">Membrane</keyword>
<keyword evidence="3" id="KW-1185">Reference proteome</keyword>
<proteinExistence type="predicted"/>
<dbReference type="EMBL" id="LAQL01000003">
    <property type="protein sequence ID" value="KLN61766.1"/>
    <property type="molecule type" value="Genomic_DNA"/>
</dbReference>
<dbReference type="AlphaFoldDB" id="A0A0H2MHU0"/>
<gene>
    <name evidence="2" type="ORF">WH96_05585</name>
</gene>
<dbReference type="RefSeq" id="WP_047763103.1">
    <property type="nucleotide sequence ID" value="NZ_LAQL01000003.1"/>
</dbReference>
<feature type="transmembrane region" description="Helical" evidence="1">
    <location>
        <begin position="7"/>
        <end position="31"/>
    </location>
</feature>